<feature type="signal peptide" evidence="1">
    <location>
        <begin position="1"/>
        <end position="17"/>
    </location>
</feature>
<dbReference type="AlphaFoldDB" id="Q09JG0"/>
<dbReference type="EMBL" id="DQ886886">
    <property type="protein sequence ID" value="ABI52803.1"/>
    <property type="molecule type" value="mRNA"/>
</dbReference>
<reference evidence="2" key="1">
    <citation type="journal article" date="2008" name="Insect Biochem. Mol. Biol.">
        <title>Comparative sialomics between hard and soft ticks: implications for the evolution of blood-feeding behavior.</title>
        <authorList>
            <person name="Mans B.J."/>
            <person name="Andersen J.F."/>
            <person name="Francischetti I.M."/>
            <person name="Valenzuela J.G."/>
            <person name="Schwan T.G."/>
            <person name="Pham V.M."/>
            <person name="Garfield M.K."/>
            <person name="Hammer C.H."/>
            <person name="Ribeiro J.M."/>
        </authorList>
    </citation>
    <scope>NUCLEOTIDE SEQUENCE</scope>
    <source>
        <strain evidence="2">AM-852</strain>
        <tissue evidence="2">Adult salivary gland</tissue>
    </source>
</reference>
<protein>
    <submittedName>
        <fullName evidence="2">8.3 kDa putative secretory protein</fullName>
    </submittedName>
</protein>
<name>Q09JG0_ARGMO</name>
<organism evidence="2">
    <name type="scientific">Argas monolakensis</name>
    <name type="common">Mono lake bird tick</name>
    <dbReference type="NCBI Taxonomy" id="34602"/>
    <lineage>
        <taxon>Eukaryota</taxon>
        <taxon>Metazoa</taxon>
        <taxon>Ecdysozoa</taxon>
        <taxon>Arthropoda</taxon>
        <taxon>Chelicerata</taxon>
        <taxon>Arachnida</taxon>
        <taxon>Acari</taxon>
        <taxon>Parasitiformes</taxon>
        <taxon>Ixodida</taxon>
        <taxon>Ixodoidea</taxon>
        <taxon>Argasidae</taxon>
        <taxon>Argasinae</taxon>
        <taxon>Argas</taxon>
    </lineage>
</organism>
<evidence type="ECO:0000313" key="2">
    <source>
        <dbReference type="EMBL" id="ABI52803.1"/>
    </source>
</evidence>
<accession>Q09JG0</accession>
<sequence>MLCGEVASLCLLYFVAGLRTELSLPVSWNRPAVATLLVTECTAWKQSTARRLQPVCHLAPLPPWEAYHTGYFIR</sequence>
<keyword evidence="1" id="KW-0732">Signal</keyword>
<evidence type="ECO:0000256" key="1">
    <source>
        <dbReference type="SAM" id="SignalP"/>
    </source>
</evidence>
<feature type="chain" id="PRO_5004167660" evidence="1">
    <location>
        <begin position="18"/>
        <end position="74"/>
    </location>
</feature>
<proteinExistence type="evidence at transcript level"/>